<evidence type="ECO:0000256" key="10">
    <source>
        <dbReference type="ARBA" id="ARBA00032877"/>
    </source>
</evidence>
<comment type="similarity">
    <text evidence="2">Belongs to the type IA topoisomerase family.</text>
</comment>
<evidence type="ECO:0000313" key="15">
    <source>
        <dbReference type="Proteomes" id="UP000014212"/>
    </source>
</evidence>
<dbReference type="GO" id="GO:0006265">
    <property type="term" value="P:DNA topological change"/>
    <property type="evidence" value="ECO:0007669"/>
    <property type="project" value="InterPro"/>
</dbReference>
<comment type="catalytic activity">
    <reaction evidence="1">
        <text>ATP-independent breakage of single-stranded DNA, followed by passage and rejoining.</text>
        <dbReference type="EC" id="5.6.2.1"/>
    </reaction>
</comment>
<dbReference type="InterPro" id="IPR013826">
    <property type="entry name" value="Topo_IA_cen_sub3"/>
</dbReference>
<proteinExistence type="inferred from homology"/>
<reference evidence="14 15" key="1">
    <citation type="submission" date="2013-04" db="EMBL/GenBank/DDBJ databases">
        <title>The Genome Sequence of Bacteroides uniformis dnLKV2.</title>
        <authorList>
            <consortium name="The Broad Institute Genomics Platform"/>
            <consortium name="The Broad Institute Genome Sequencing Center for Infectious Disease"/>
            <person name="Earl A."/>
            <person name="Xavier R."/>
            <person name="Kuhn K."/>
            <person name="Stappenbeck T."/>
            <person name="Walker B."/>
            <person name="Young S."/>
            <person name="Zeng Q."/>
            <person name="Gargeya S."/>
            <person name="Fitzgerald M."/>
            <person name="Haas B."/>
            <person name="Abouelleil A."/>
            <person name="Allen A.W."/>
            <person name="Alvarado L."/>
            <person name="Arachchi H.M."/>
            <person name="Berlin A.M."/>
            <person name="Chapman S.B."/>
            <person name="Gainer-Dewar J."/>
            <person name="Goldberg J."/>
            <person name="Griggs A."/>
            <person name="Gujja S."/>
            <person name="Hansen M."/>
            <person name="Howarth C."/>
            <person name="Imamovic A."/>
            <person name="Ireland A."/>
            <person name="Larimer J."/>
            <person name="McCowan C."/>
            <person name="Murphy C."/>
            <person name="Pearson M."/>
            <person name="Poon T.W."/>
            <person name="Priest M."/>
            <person name="Roberts A."/>
            <person name="Saif S."/>
            <person name="Shea T."/>
            <person name="Sisk P."/>
            <person name="Sykes S."/>
            <person name="Wortman J."/>
            <person name="Nusbaum C."/>
            <person name="Birren B."/>
        </authorList>
    </citation>
    <scope>NUCLEOTIDE SEQUENCE [LARGE SCALE GENOMIC DNA]</scope>
    <source>
        <strain evidence="15">dnLKV2</strain>
    </source>
</reference>
<dbReference type="SUPFAM" id="SSF56712">
    <property type="entry name" value="Prokaryotic type I DNA topoisomerase"/>
    <property type="match status" value="1"/>
</dbReference>
<dbReference type="AlphaFoldDB" id="R9HYZ0"/>
<dbReference type="InterPro" id="IPR013824">
    <property type="entry name" value="Topo_IA_cen_sub1"/>
</dbReference>
<dbReference type="SMART" id="SM00493">
    <property type="entry name" value="TOPRIM"/>
    <property type="match status" value="1"/>
</dbReference>
<evidence type="ECO:0000259" key="13">
    <source>
        <dbReference type="PROSITE" id="PS52039"/>
    </source>
</evidence>
<dbReference type="InterPro" id="IPR000380">
    <property type="entry name" value="Topo_IA"/>
</dbReference>
<feature type="domain" description="Topo IA-type catalytic" evidence="13">
    <location>
        <begin position="187"/>
        <end position="621"/>
    </location>
</feature>
<evidence type="ECO:0000256" key="6">
    <source>
        <dbReference type="ARBA" id="ARBA00023235"/>
    </source>
</evidence>
<dbReference type="InterPro" id="IPR003602">
    <property type="entry name" value="Topo_IA_DNA-bd_dom"/>
</dbReference>
<dbReference type="InterPro" id="IPR006171">
    <property type="entry name" value="TOPRIM_dom"/>
</dbReference>
<evidence type="ECO:0000313" key="14">
    <source>
        <dbReference type="EMBL" id="EOS06385.1"/>
    </source>
</evidence>
<dbReference type="Gene3D" id="1.10.290.10">
    <property type="entry name" value="Topoisomerase I, domain 4"/>
    <property type="match status" value="1"/>
</dbReference>
<dbReference type="PANTHER" id="PTHR11390:SF21">
    <property type="entry name" value="DNA TOPOISOMERASE 3-ALPHA"/>
    <property type="match status" value="1"/>
</dbReference>
<dbReference type="PANTHER" id="PTHR11390">
    <property type="entry name" value="PROKARYOTIC DNA TOPOISOMERASE"/>
    <property type="match status" value="1"/>
</dbReference>
<dbReference type="GO" id="GO:0003677">
    <property type="term" value="F:DNA binding"/>
    <property type="evidence" value="ECO:0007669"/>
    <property type="project" value="UniProtKB-KW"/>
</dbReference>
<dbReference type="HOGENOM" id="CLU_002929_5_2_10"/>
<dbReference type="GO" id="GO:0003917">
    <property type="term" value="F:DNA topoisomerase type I (single strand cut, ATP-independent) activity"/>
    <property type="evidence" value="ECO:0007669"/>
    <property type="project" value="UniProtKB-EC"/>
</dbReference>
<dbReference type="EMBL" id="ASSO01000011">
    <property type="protein sequence ID" value="EOS06385.1"/>
    <property type="molecule type" value="Genomic_DNA"/>
</dbReference>
<dbReference type="EC" id="5.6.2.1" evidence="3"/>
<dbReference type="InterPro" id="IPR025589">
    <property type="entry name" value="Toprim_C_rpt"/>
</dbReference>
<gene>
    <name evidence="14" type="ORF">C801_03251</name>
</gene>
<feature type="domain" description="Toprim" evidence="12">
    <location>
        <begin position="30"/>
        <end position="170"/>
    </location>
</feature>
<evidence type="ECO:0000256" key="8">
    <source>
        <dbReference type="ARBA" id="ARBA00031985"/>
    </source>
</evidence>
<evidence type="ECO:0000256" key="11">
    <source>
        <dbReference type="SAM" id="MobiDB-lite"/>
    </source>
</evidence>
<dbReference type="SMART" id="SM00436">
    <property type="entry name" value="TOP1Bc"/>
    <property type="match status" value="1"/>
</dbReference>
<dbReference type="CDD" id="cd00186">
    <property type="entry name" value="TOP1Ac"/>
    <property type="match status" value="1"/>
</dbReference>
<dbReference type="PRINTS" id="PR00417">
    <property type="entry name" value="PRTPISMRASEI"/>
</dbReference>
<name>R9HYZ0_BACUN</name>
<dbReference type="InterPro" id="IPR003601">
    <property type="entry name" value="Topo_IA_2"/>
</dbReference>
<sequence>MTESYITQCQTAVPCLPDYGGERLIFYKRMIAIITEKPSVGQDIARVVGANIRKEGYCTGNGYMVTWALGHLVSLAMPGAYGYDRTSPENLPMIPDPFRLVVRQIRTDRGMVTDITAAKQLKIIDDVFSRCDSIIVATDAGREGELIFRYIYEYLGYTKPFRRLWISSLTDEAIRTGMANLRDGREYNSLHAAADCRAKADWLVGMNASRALACVSGTSNSSIGRVQTPTLAMVCSCFRENRDFVSVPYWQLHVTLSRDGRLCRFFHKDDFREKTQADAAFSRIVPNATGRVTKAECRRSDRQPPLLYDLTALQKDCNVHHDMTAEKTLVVAQSLYEKKLISYPRTGSRYIPHDVMRTVPELLQKVCTMPEFHTYGATFDLSVLNNRSVNDSKVTDHHALIVTGVTPSGISSDERAVYLMIAGRMLEAFSPPCVTETHLIEAEICGRPFRSKSSSVVIPGWRAVFDRKEDRGEDESDDNAACPAFSVGDTAPVSGHGLAQRKTMPRPLYTEATLLAAMESCGKDIADEKAREAVRDIGIGTPATRAAIIATLVKRDYIRRSGKSIMPTDKGLALYDAVKDMLVADVGMTGSWENTLLQIERHTLEPSTFMNAIVGYTRKATTEILGITVPVTPVHSRPCPKCGKGNVVIRAKTARCDNISCGLLVFRRFLNKELTDGHIEQLLSSGRTKLIKGFKGKKGNSFDAMLVFDGGYNVTLAFPDRKTSRKR</sequence>
<dbReference type="PROSITE" id="PS50880">
    <property type="entry name" value="TOPRIM"/>
    <property type="match status" value="1"/>
</dbReference>
<dbReference type="Pfam" id="PF01131">
    <property type="entry name" value="Topoisom_bac"/>
    <property type="match status" value="1"/>
</dbReference>
<dbReference type="Pfam" id="PF13342">
    <property type="entry name" value="Toprim_Crpt"/>
    <property type="match status" value="1"/>
</dbReference>
<protein>
    <recommendedName>
        <fullName evidence="3">DNA topoisomerase</fullName>
        <ecNumber evidence="3">5.6.2.1</ecNumber>
    </recommendedName>
    <alternativeName>
        <fullName evidence="10">Omega-protein</fullName>
    </alternativeName>
    <alternativeName>
        <fullName evidence="9">Relaxing enzyme</fullName>
    </alternativeName>
    <alternativeName>
        <fullName evidence="7">Swivelase</fullName>
    </alternativeName>
    <alternativeName>
        <fullName evidence="8">Untwisting enzyme</fullName>
    </alternativeName>
</protein>
<evidence type="ECO:0000256" key="9">
    <source>
        <dbReference type="ARBA" id="ARBA00032235"/>
    </source>
</evidence>
<dbReference type="GO" id="GO:0006281">
    <property type="term" value="P:DNA repair"/>
    <property type="evidence" value="ECO:0007669"/>
    <property type="project" value="TreeGrafter"/>
</dbReference>
<dbReference type="SMART" id="SM00437">
    <property type="entry name" value="TOP1Ac"/>
    <property type="match status" value="1"/>
</dbReference>
<dbReference type="InterPro" id="IPR013497">
    <property type="entry name" value="Topo_IA_cen"/>
</dbReference>
<evidence type="ECO:0000256" key="2">
    <source>
        <dbReference type="ARBA" id="ARBA00009446"/>
    </source>
</evidence>
<dbReference type="Pfam" id="PF01751">
    <property type="entry name" value="Toprim"/>
    <property type="match status" value="1"/>
</dbReference>
<comment type="caution">
    <text evidence="14">The sequence shown here is derived from an EMBL/GenBank/DDBJ whole genome shotgun (WGS) entry which is preliminary data.</text>
</comment>
<feature type="region of interest" description="Disordered" evidence="11">
    <location>
        <begin position="468"/>
        <end position="488"/>
    </location>
</feature>
<dbReference type="CDD" id="cd03362">
    <property type="entry name" value="TOPRIM_TopoIA_TopoIII"/>
    <property type="match status" value="1"/>
</dbReference>
<accession>R9HYZ0</accession>
<evidence type="ECO:0000256" key="7">
    <source>
        <dbReference type="ARBA" id="ARBA00030003"/>
    </source>
</evidence>
<dbReference type="Gene3D" id="3.40.50.140">
    <property type="match status" value="1"/>
</dbReference>
<dbReference type="Gene3D" id="1.10.460.10">
    <property type="entry name" value="Topoisomerase I, domain 2"/>
    <property type="match status" value="1"/>
</dbReference>
<dbReference type="InterPro" id="IPR013825">
    <property type="entry name" value="Topo_IA_cen_sub2"/>
</dbReference>
<evidence type="ECO:0000256" key="3">
    <source>
        <dbReference type="ARBA" id="ARBA00012891"/>
    </source>
</evidence>
<dbReference type="InterPro" id="IPR023405">
    <property type="entry name" value="Topo_IA_core_domain"/>
</dbReference>
<evidence type="ECO:0000256" key="1">
    <source>
        <dbReference type="ARBA" id="ARBA00000213"/>
    </source>
</evidence>
<dbReference type="GO" id="GO:0006310">
    <property type="term" value="P:DNA recombination"/>
    <property type="evidence" value="ECO:0007669"/>
    <property type="project" value="TreeGrafter"/>
</dbReference>
<keyword evidence="6 14" id="KW-0413">Isomerase</keyword>
<dbReference type="GO" id="GO:0043597">
    <property type="term" value="C:cytoplasmic replication fork"/>
    <property type="evidence" value="ECO:0007669"/>
    <property type="project" value="TreeGrafter"/>
</dbReference>
<dbReference type="Proteomes" id="UP000014212">
    <property type="component" value="Unassembled WGS sequence"/>
</dbReference>
<evidence type="ECO:0000256" key="5">
    <source>
        <dbReference type="ARBA" id="ARBA00023125"/>
    </source>
</evidence>
<keyword evidence="4" id="KW-0799">Topoisomerase</keyword>
<evidence type="ECO:0000256" key="4">
    <source>
        <dbReference type="ARBA" id="ARBA00023029"/>
    </source>
</evidence>
<dbReference type="PATRIC" id="fig|1235787.3.peg.3305"/>
<organism evidence="14 15">
    <name type="scientific">Bacteroides uniformis dnLKV2</name>
    <dbReference type="NCBI Taxonomy" id="1235787"/>
    <lineage>
        <taxon>Bacteria</taxon>
        <taxon>Pseudomonadati</taxon>
        <taxon>Bacteroidota</taxon>
        <taxon>Bacteroidia</taxon>
        <taxon>Bacteroidales</taxon>
        <taxon>Bacteroidaceae</taxon>
        <taxon>Bacteroides</taxon>
    </lineage>
</organism>
<dbReference type="Gene3D" id="2.70.20.10">
    <property type="entry name" value="Topoisomerase I, domain 3"/>
    <property type="match status" value="1"/>
</dbReference>
<dbReference type="InterPro" id="IPR034144">
    <property type="entry name" value="TOPRIM_TopoIII"/>
</dbReference>
<evidence type="ECO:0000259" key="12">
    <source>
        <dbReference type="PROSITE" id="PS50880"/>
    </source>
</evidence>
<keyword evidence="5" id="KW-0238">DNA-binding</keyword>
<dbReference type="PROSITE" id="PS52039">
    <property type="entry name" value="TOPO_IA_2"/>
    <property type="match status" value="1"/>
</dbReference>